<feature type="compositionally biased region" description="Basic and acidic residues" evidence="7">
    <location>
        <begin position="1066"/>
        <end position="1109"/>
    </location>
</feature>
<comment type="subcellular location">
    <subcellularLocation>
        <location evidence="1">Cytoplasm</location>
        <location evidence="1">Cytoskeleton</location>
    </subcellularLocation>
</comment>
<feature type="compositionally biased region" description="Basic and acidic residues" evidence="7">
    <location>
        <begin position="1130"/>
        <end position="1153"/>
    </location>
</feature>
<dbReference type="InterPro" id="IPR001752">
    <property type="entry name" value="Kinesin_motor_dom"/>
</dbReference>
<feature type="compositionally biased region" description="Acidic residues" evidence="7">
    <location>
        <begin position="767"/>
        <end position="777"/>
    </location>
</feature>
<dbReference type="InParanoid" id="A0A6P8IRR7"/>
<dbReference type="GO" id="GO:0005856">
    <property type="term" value="C:cytoskeleton"/>
    <property type="evidence" value="ECO:0007669"/>
    <property type="project" value="UniProtKB-SubCell"/>
</dbReference>
<dbReference type="GO" id="GO:0007018">
    <property type="term" value="P:microtubule-based movement"/>
    <property type="evidence" value="ECO:0007669"/>
    <property type="project" value="InterPro"/>
</dbReference>
<feature type="region of interest" description="Disordered" evidence="7">
    <location>
        <begin position="718"/>
        <end position="792"/>
    </location>
</feature>
<feature type="compositionally biased region" description="Basic and acidic residues" evidence="7">
    <location>
        <begin position="724"/>
        <end position="766"/>
    </location>
</feature>
<protein>
    <submittedName>
        <fullName evidence="10">Uveal autoantigen with coiled-coil domains and ankyrin repeats-like</fullName>
    </submittedName>
</protein>
<feature type="region of interest" description="Disordered" evidence="7">
    <location>
        <begin position="855"/>
        <end position="924"/>
    </location>
</feature>
<comment type="similarity">
    <text evidence="5">Belongs to the TRAFAC class myosin-kinesin ATPase superfamily. Kinesin family.</text>
</comment>
<gene>
    <name evidence="10" type="primary">LOC116303627</name>
</gene>
<sequence length="1674" mass="188924">MMATRNPKVAPKKSSVKAKSRETAKEQAWTDTDDTETTKESGDIPEQAKDSSEQSDQSEPSVPQKGSVISVREAPDSEKDPLEGPSDVDTIGASEVNGISNGVGEHYPMTTDTEVPYGTETDSMGSIESGTKRRIKRNTVVPTDGEDTSGRQTPESETRKDAWSAAEADISESDAAPSRPSSAAAMYGQALTKSKSRPATAPGKRPLPLPVERPMTAPSSALLNKNKARPNSKLRDPVASTSATQPEQQDKTLENWSNDKQLALTNGETKEPWSLDIVKDGTRDGASTVSSCDLLAPPKLSGEQNAYIPFFYARECIQKVMDDMKRMKASHIKVVDQIQDQYRLIEDEIQGKFNTFVIGLRSQYSDKVATFRHVIEIHREDTTHKQQYWQETVKSIQAKNKKLLQEKRELMVKNRDEFNKLEEEKTKAVKDLTDMLDAKHVKYTAMLRDFKNERNKTLELEERLKSLEEKNAKLQEEFDSNKGTHEQELSVIKAKHEEELQEQKQQLDQLIKEKDETLEKERKENEESVEEEKRRLSEENQKQLAEIEAKEAELTSLREELERMKVAGVAVAAAAIPTKVVSTTPTSSAVVETPATKEESHEELKEKAEGELAETKVVNVTTTVQDTKEINKLIEEKNRLTEEKSKIEEELKKFEDEAKKVKEELENEKQTVIKLQEENSQFGKEKTRFEKHAAENKQEIRELRVQCTTLREQLQGLLEATAQNKDDKETEEKLQAAENEKKALEEEQARMKEDFEKWKEQYQAEHDGEEPTEDDRSEEIQQMMEKLKEEEEKLQKAQNAIAVMTMLKEGSVPDTLPVAAVGVSNEKLEELEEKINKLEEERDNLEVQLETLKKGNENEVEKLSKEIDSLNDKNSSLEEKIDELNSENEELKAELSEARDSVPMSPPTSPGLAVEGEDVSEMSSRLVELQDELTKAAQELEQEKADRSARMDELEVLKQEIENLKEGSAGDTDNLRAELNSTKERLEAEIESKNKDLDQAKKRIEELEKQLMANIPIDTAKEMKSYQERLTTLQEEKNNLTKENLAQKASVTTLSAKIETLNNNLERQKKNEKELQETNKKMRFEKDKEVKEAKEKVESKSKQKIEENNKMIQMLQKRIKELEASGVPHGDAKVDTSAPKRKDSRAVDPEKLAKEKEKLLAQIDALKKAAQEDHKKIKALEKEARDAAKNAKPAGPSAEDRAASKKMEKQLKDAQRNLEMEKKKFEKVKETLSKTEEELKDLKKEHDSLVAESKKDKADLAKLGVAAEEGLAAQEKVDELTKEVKTLRDENKSLSDNYNSERILRKKYYNMVEDMKGKIRVYCRARPLSSTEKGRGNHSVIKSPDEYSIIVSTARGPKDFNFDQVFTPDHGQEKVFEDTNNLIQSAVDGYNVCIFAYGQTGSGKTFTMIGDKEGNYPGIAPRAMEAIYRLLEENKKKFSFKVYTYMLELYNDKLIDLLAPANKEPAKLDIKKDKKGLVFVNGSVLLEAATREELWAIFERGSENRHVSSTKMNAESSRSHLILGIVIESTNLTSGAVVKGKLSLVDLAGSERAAKTEASAEQLKEAQSINKSLSALGDVISALSSDQSFIPYRNNKLTLLMQDSLGGNAKTLMFVNISPADYNTDETITSLTYASRVKLITNDAQKNSDNKEIARLKGIISKLKKGESIDEDVE</sequence>
<feature type="binding site" evidence="5">
    <location>
        <begin position="1398"/>
        <end position="1405"/>
    </location>
    <ligand>
        <name>ATP</name>
        <dbReference type="ChEBI" id="CHEBI:30616"/>
    </ligand>
</feature>
<feature type="coiled-coil region" evidence="6">
    <location>
        <begin position="393"/>
        <end position="424"/>
    </location>
</feature>
<dbReference type="GO" id="GO:0008017">
    <property type="term" value="F:microtubule binding"/>
    <property type="evidence" value="ECO:0007669"/>
    <property type="project" value="InterPro"/>
</dbReference>
<feature type="compositionally biased region" description="Polar residues" evidence="7">
    <location>
        <begin position="120"/>
        <end position="129"/>
    </location>
</feature>
<dbReference type="Gene3D" id="1.10.287.1490">
    <property type="match status" value="1"/>
</dbReference>
<evidence type="ECO:0000256" key="3">
    <source>
        <dbReference type="ARBA" id="ARBA00022840"/>
    </source>
</evidence>
<feature type="region of interest" description="Disordered" evidence="7">
    <location>
        <begin position="581"/>
        <end position="610"/>
    </location>
</feature>
<dbReference type="InterPro" id="IPR027417">
    <property type="entry name" value="P-loop_NTPase"/>
</dbReference>
<dbReference type="CDD" id="cd01366">
    <property type="entry name" value="KISc_C_terminal"/>
    <property type="match status" value="1"/>
</dbReference>
<feature type="region of interest" description="Disordered" evidence="7">
    <location>
        <begin position="1181"/>
        <end position="1219"/>
    </location>
</feature>
<dbReference type="GO" id="GO:0005524">
    <property type="term" value="F:ATP binding"/>
    <property type="evidence" value="ECO:0007669"/>
    <property type="project" value="UniProtKB-UniRule"/>
</dbReference>
<feature type="region of interest" description="Disordered" evidence="7">
    <location>
        <begin position="517"/>
        <end position="542"/>
    </location>
</feature>
<organism evidence="9 10">
    <name type="scientific">Actinia tenebrosa</name>
    <name type="common">Australian red waratah sea anemone</name>
    <dbReference type="NCBI Taxonomy" id="6105"/>
    <lineage>
        <taxon>Eukaryota</taxon>
        <taxon>Metazoa</taxon>
        <taxon>Cnidaria</taxon>
        <taxon>Anthozoa</taxon>
        <taxon>Hexacorallia</taxon>
        <taxon>Actiniaria</taxon>
        <taxon>Actiniidae</taxon>
        <taxon>Actinia</taxon>
    </lineage>
</organism>
<feature type="compositionally biased region" description="Basic and acidic residues" evidence="7">
    <location>
        <begin position="1198"/>
        <end position="1219"/>
    </location>
</feature>
<dbReference type="OrthoDB" id="3176171at2759"/>
<keyword evidence="6" id="KW-0175">Coiled coil</keyword>
<feature type="compositionally biased region" description="Basic and acidic residues" evidence="7">
    <location>
        <begin position="595"/>
        <end position="610"/>
    </location>
</feature>
<feature type="compositionally biased region" description="Basic and acidic residues" evidence="7">
    <location>
        <begin position="36"/>
        <end position="52"/>
    </location>
</feature>
<keyword evidence="2 5" id="KW-0547">Nucleotide-binding</keyword>
<reference evidence="10" key="1">
    <citation type="submission" date="2025-08" db="UniProtKB">
        <authorList>
            <consortium name="RefSeq"/>
        </authorList>
    </citation>
    <scope>IDENTIFICATION</scope>
    <source>
        <tissue evidence="10">Tentacle</tissue>
    </source>
</reference>
<keyword evidence="9" id="KW-1185">Reference proteome</keyword>
<feature type="compositionally biased region" description="Basic and acidic residues" evidence="7">
    <location>
        <begin position="855"/>
        <end position="900"/>
    </location>
</feature>
<evidence type="ECO:0000259" key="8">
    <source>
        <dbReference type="PROSITE" id="PS50067"/>
    </source>
</evidence>
<evidence type="ECO:0000256" key="2">
    <source>
        <dbReference type="ARBA" id="ARBA00022741"/>
    </source>
</evidence>
<dbReference type="SMART" id="SM00129">
    <property type="entry name" value="KISc"/>
    <property type="match status" value="1"/>
</dbReference>
<name>A0A6P8IRR7_ACTTE</name>
<dbReference type="FunFam" id="3.40.850.10:FF:000113">
    <property type="entry name" value="Kinesin-like protein"/>
    <property type="match status" value="1"/>
</dbReference>
<feature type="compositionally biased region" description="Basic and acidic residues" evidence="7">
    <location>
        <begin position="73"/>
        <end position="82"/>
    </location>
</feature>
<dbReference type="Gene3D" id="3.40.850.10">
    <property type="entry name" value="Kinesin motor domain"/>
    <property type="match status" value="1"/>
</dbReference>
<proteinExistence type="inferred from homology"/>
<evidence type="ECO:0000256" key="5">
    <source>
        <dbReference type="PROSITE-ProRule" id="PRU00283"/>
    </source>
</evidence>
<keyword evidence="5" id="KW-0505">Motor protein</keyword>
<dbReference type="InterPro" id="IPR019821">
    <property type="entry name" value="Kinesin_motor_CS"/>
</dbReference>
<accession>A0A6P8IRR7</accession>
<evidence type="ECO:0000313" key="10">
    <source>
        <dbReference type="RefSeq" id="XP_031569060.1"/>
    </source>
</evidence>
<dbReference type="GeneID" id="116303627"/>
<dbReference type="RefSeq" id="XP_031569060.1">
    <property type="nucleotide sequence ID" value="XM_031713200.1"/>
</dbReference>
<evidence type="ECO:0000256" key="1">
    <source>
        <dbReference type="ARBA" id="ARBA00004245"/>
    </source>
</evidence>
<feature type="region of interest" description="Disordered" evidence="7">
    <location>
        <begin position="1062"/>
        <end position="1153"/>
    </location>
</feature>
<feature type="compositionally biased region" description="Low complexity" evidence="7">
    <location>
        <begin position="54"/>
        <end position="63"/>
    </location>
</feature>
<keyword evidence="4" id="KW-0963">Cytoplasm</keyword>
<evidence type="ECO:0000256" key="6">
    <source>
        <dbReference type="SAM" id="Coils"/>
    </source>
</evidence>
<dbReference type="GO" id="GO:0003777">
    <property type="term" value="F:microtubule motor activity"/>
    <property type="evidence" value="ECO:0007669"/>
    <property type="project" value="InterPro"/>
</dbReference>
<keyword evidence="4" id="KW-0206">Cytoskeleton</keyword>
<evidence type="ECO:0000313" key="9">
    <source>
        <dbReference type="Proteomes" id="UP000515163"/>
    </source>
</evidence>
<feature type="region of interest" description="Disordered" evidence="7">
    <location>
        <begin position="1"/>
        <end position="257"/>
    </location>
</feature>
<dbReference type="InterPro" id="IPR036961">
    <property type="entry name" value="Kinesin_motor_dom_sf"/>
</dbReference>
<dbReference type="InterPro" id="IPR027640">
    <property type="entry name" value="Kinesin-like_fam"/>
</dbReference>
<dbReference type="SUPFAM" id="SSF52540">
    <property type="entry name" value="P-loop containing nucleoside triphosphate hydrolases"/>
    <property type="match status" value="1"/>
</dbReference>
<feature type="compositionally biased region" description="Low complexity" evidence="7">
    <location>
        <begin position="581"/>
        <end position="594"/>
    </location>
</feature>
<dbReference type="PROSITE" id="PS50067">
    <property type="entry name" value="KINESIN_MOTOR_2"/>
    <property type="match status" value="1"/>
</dbReference>
<dbReference type="PANTHER" id="PTHR47972">
    <property type="entry name" value="KINESIN-LIKE PROTEIN KLP-3"/>
    <property type="match status" value="1"/>
</dbReference>
<evidence type="ECO:0000256" key="7">
    <source>
        <dbReference type="SAM" id="MobiDB-lite"/>
    </source>
</evidence>
<dbReference type="KEGG" id="aten:116303627"/>
<evidence type="ECO:0000256" key="4">
    <source>
        <dbReference type="ARBA" id="ARBA00023212"/>
    </source>
</evidence>
<feature type="compositionally biased region" description="Low complexity" evidence="7">
    <location>
        <begin position="163"/>
        <end position="185"/>
    </location>
</feature>
<keyword evidence="3 5" id="KW-0067">ATP-binding</keyword>
<dbReference type="Pfam" id="PF00225">
    <property type="entry name" value="Kinesin"/>
    <property type="match status" value="1"/>
</dbReference>
<dbReference type="Proteomes" id="UP000515163">
    <property type="component" value="Unplaced"/>
</dbReference>
<dbReference type="PRINTS" id="PR00380">
    <property type="entry name" value="KINESINHEAVY"/>
</dbReference>
<dbReference type="PANTHER" id="PTHR47972:SF16">
    <property type="entry name" value="KINESIN-LIKE PROTEIN"/>
    <property type="match status" value="1"/>
</dbReference>
<feature type="domain" description="Kinesin motor" evidence="8">
    <location>
        <begin position="1318"/>
        <end position="1640"/>
    </location>
</feature>
<dbReference type="PROSITE" id="PS00411">
    <property type="entry name" value="KINESIN_MOTOR_1"/>
    <property type="match status" value="1"/>
</dbReference>